<organism evidence="4 5">
    <name type="scientific">Pseudovibrio ascidiaceicola</name>
    <dbReference type="NCBI Taxonomy" id="285279"/>
    <lineage>
        <taxon>Bacteria</taxon>
        <taxon>Pseudomonadati</taxon>
        <taxon>Pseudomonadota</taxon>
        <taxon>Alphaproteobacteria</taxon>
        <taxon>Hyphomicrobiales</taxon>
        <taxon>Stappiaceae</taxon>
        <taxon>Pseudovibrio</taxon>
    </lineage>
</organism>
<keyword evidence="5" id="KW-1185">Reference proteome</keyword>
<gene>
    <name evidence="4" type="ORF">SAMN04488518_102140</name>
</gene>
<dbReference type="SUPFAM" id="SSF53850">
    <property type="entry name" value="Periplasmic binding protein-like II"/>
    <property type="match status" value="1"/>
</dbReference>
<feature type="domain" description="PBP" evidence="3">
    <location>
        <begin position="20"/>
        <end position="301"/>
    </location>
</feature>
<evidence type="ECO:0000313" key="5">
    <source>
        <dbReference type="Proteomes" id="UP000199598"/>
    </source>
</evidence>
<protein>
    <submittedName>
        <fullName evidence="4">Phosphate transport system substrate-binding protein</fullName>
    </submittedName>
</protein>
<dbReference type="InterPro" id="IPR050811">
    <property type="entry name" value="Phosphate_ABC_transporter"/>
</dbReference>
<dbReference type="PANTHER" id="PTHR30570">
    <property type="entry name" value="PERIPLASMIC PHOSPHATE BINDING COMPONENT OF PHOSPHATE ABC TRANSPORTER"/>
    <property type="match status" value="1"/>
</dbReference>
<proteinExistence type="predicted"/>
<dbReference type="Proteomes" id="UP000199598">
    <property type="component" value="Unassembled WGS sequence"/>
</dbReference>
<dbReference type="Gene3D" id="3.40.190.10">
    <property type="entry name" value="Periplasmic binding protein-like II"/>
    <property type="match status" value="2"/>
</dbReference>
<reference evidence="4 5" key="1">
    <citation type="submission" date="2016-10" db="EMBL/GenBank/DDBJ databases">
        <authorList>
            <person name="Varghese N."/>
            <person name="Submissions S."/>
        </authorList>
    </citation>
    <scope>NUCLEOTIDE SEQUENCE [LARGE SCALE GENOMIC DNA]</scope>
    <source>
        <strain evidence="4 5">DSM 16392</strain>
    </source>
</reference>
<dbReference type="PANTHER" id="PTHR30570:SF1">
    <property type="entry name" value="PHOSPHATE-BINDING PROTEIN PSTS"/>
    <property type="match status" value="1"/>
</dbReference>
<evidence type="ECO:0000259" key="3">
    <source>
        <dbReference type="Pfam" id="PF12849"/>
    </source>
</evidence>
<feature type="signal peptide" evidence="2">
    <location>
        <begin position="1"/>
        <end position="25"/>
    </location>
</feature>
<accession>A0A1I3WUK0</accession>
<evidence type="ECO:0000313" key="4">
    <source>
        <dbReference type="EMBL" id="SFK10101.1"/>
    </source>
</evidence>
<evidence type="ECO:0000256" key="1">
    <source>
        <dbReference type="ARBA" id="ARBA00022729"/>
    </source>
</evidence>
<sequence>MKIKAFASVAALALAGTIAAGSAQARDQIQIVGSSTVFPFATAVAEQFGQKTNFKTPVVESTGSGGGIKLFCEGVGENTPDITNASRRMKGKELVKCNEAGVTPVEVTVGFDGIVLANSKAGTQLDLTLAQIFLALAKEVPVDGKLVANPYQTWSDIDPSLPNSKIEVLGPPPTSGTRDAFAELAMQGGCKMVPGAADLGLKKKACHEVREDGAYIEAGENDNLIVQKLDANPNALGIFGFSFLDQNADKIQGANIAGVAPTFDAIAAGDYPVSRSLYFYIKKEHVGVIPGIAEYLGEFTNEDTWGDEGYLADKGLIPMPAADRAAVSKSASALTPLAF</sequence>
<dbReference type="Pfam" id="PF12849">
    <property type="entry name" value="PBP_like_2"/>
    <property type="match status" value="1"/>
</dbReference>
<name>A0A1I3WUK0_9HYPH</name>
<keyword evidence="1 2" id="KW-0732">Signal</keyword>
<comment type="caution">
    <text evidence="4">The sequence shown here is derived from an EMBL/GenBank/DDBJ whole genome shotgun (WGS) entry which is preliminary data.</text>
</comment>
<dbReference type="CDD" id="cd13654">
    <property type="entry name" value="PBP2_phosphate_like_2"/>
    <property type="match status" value="1"/>
</dbReference>
<evidence type="ECO:0000256" key="2">
    <source>
        <dbReference type="SAM" id="SignalP"/>
    </source>
</evidence>
<dbReference type="RefSeq" id="WP_063295610.1">
    <property type="nucleotide sequence ID" value="NZ_FOSK01000002.1"/>
</dbReference>
<feature type="chain" id="PRO_5045590081" evidence="2">
    <location>
        <begin position="26"/>
        <end position="339"/>
    </location>
</feature>
<dbReference type="InterPro" id="IPR024370">
    <property type="entry name" value="PBP_domain"/>
</dbReference>
<dbReference type="EMBL" id="FOSK01000002">
    <property type="protein sequence ID" value="SFK10101.1"/>
    <property type="molecule type" value="Genomic_DNA"/>
</dbReference>